<evidence type="ECO:0000313" key="5">
    <source>
        <dbReference type="Proteomes" id="UP001058461"/>
    </source>
</evidence>
<evidence type="ECO:0000313" key="4">
    <source>
        <dbReference type="EMBL" id="UTW13886.1"/>
    </source>
</evidence>
<sequence length="309" mass="34189">MNILFYGQGLASDDWLDAIRTALPQCDVRLWSTRLETGWQADYALLWHPPVELFAQQKNLKAIFNLGAGVDALLRLPGRPDDVPVIKLRNAGMDPWMFDYIHYGVLHFGRNFDHYRRQQQQQLWQPHPSPAPNTRCIGILGLGALGQTIAQRFSLLGYRVQGWSRGPKSIEGIDTYSGLEHLDGFLGRCDVLVNLLPATAQTDNLLDAERLARLRHGAVLINAGRGTTLDLDALNAALASGQLRGALLDVFPAEPLPADHPLWSRPDVIITPHIAAPTLIDEALEQITADIASLEQGLYVPRVDSTLGY</sequence>
<dbReference type="PANTHER" id="PTHR43333:SF1">
    <property type="entry name" value="D-ISOMER SPECIFIC 2-HYDROXYACID DEHYDROGENASE NAD-BINDING DOMAIN-CONTAINING PROTEIN"/>
    <property type="match status" value="1"/>
</dbReference>
<protein>
    <submittedName>
        <fullName evidence="4">Glyoxylate/hydroxypyruvate reductase A</fullName>
    </submittedName>
</protein>
<dbReference type="InterPro" id="IPR006140">
    <property type="entry name" value="D-isomer_DH_NAD-bd"/>
</dbReference>
<dbReference type="Pfam" id="PF02826">
    <property type="entry name" value="2-Hacid_dh_C"/>
    <property type="match status" value="1"/>
</dbReference>
<dbReference type="InterPro" id="IPR036291">
    <property type="entry name" value="NAD(P)-bd_dom_sf"/>
</dbReference>
<feature type="domain" description="D-isomer specific 2-hydroxyacid dehydrogenase NAD-binding" evidence="3">
    <location>
        <begin position="105"/>
        <end position="275"/>
    </location>
</feature>
<dbReference type="SUPFAM" id="SSF51735">
    <property type="entry name" value="NAD(P)-binding Rossmann-fold domains"/>
    <property type="match status" value="1"/>
</dbReference>
<keyword evidence="1" id="KW-0560">Oxidoreductase</keyword>
<dbReference type="CDD" id="cd12164">
    <property type="entry name" value="GDH_like_2"/>
    <property type="match status" value="1"/>
</dbReference>
<keyword evidence="5" id="KW-1185">Reference proteome</keyword>
<dbReference type="Gene3D" id="3.40.50.720">
    <property type="entry name" value="NAD(P)-binding Rossmann-like Domain"/>
    <property type="match status" value="2"/>
</dbReference>
<accession>A0ABY5HPS8</accession>
<organism evidence="4 5">
    <name type="scientific">Marinobacterium rhizophilum</name>
    <dbReference type="NCBI Taxonomy" id="420402"/>
    <lineage>
        <taxon>Bacteria</taxon>
        <taxon>Pseudomonadati</taxon>
        <taxon>Pseudomonadota</taxon>
        <taxon>Gammaproteobacteria</taxon>
        <taxon>Oceanospirillales</taxon>
        <taxon>Oceanospirillaceae</taxon>
        <taxon>Marinobacterium</taxon>
    </lineage>
</organism>
<evidence type="ECO:0000256" key="1">
    <source>
        <dbReference type="ARBA" id="ARBA00023002"/>
    </source>
</evidence>
<name>A0ABY5HPS8_9GAMM</name>
<keyword evidence="2" id="KW-0520">NAD</keyword>
<dbReference type="PANTHER" id="PTHR43333">
    <property type="entry name" value="2-HACID_DH_C DOMAIN-CONTAINING PROTEIN"/>
    <property type="match status" value="1"/>
</dbReference>
<evidence type="ECO:0000256" key="2">
    <source>
        <dbReference type="ARBA" id="ARBA00023027"/>
    </source>
</evidence>
<dbReference type="RefSeq" id="WP_255856077.1">
    <property type="nucleotide sequence ID" value="NZ_CP073347.1"/>
</dbReference>
<reference evidence="4" key="1">
    <citation type="submission" date="2021-04" db="EMBL/GenBank/DDBJ databases">
        <title>Oceanospirillales bacteria with DddD are important DMSP degraders in coastal seawater.</title>
        <authorList>
            <person name="Liu J."/>
        </authorList>
    </citation>
    <scope>NUCLEOTIDE SEQUENCE</scope>
    <source>
        <strain evidence="4">D13-1</strain>
    </source>
</reference>
<gene>
    <name evidence="4" type="ORF">KDW95_09720</name>
</gene>
<dbReference type="EMBL" id="CP073347">
    <property type="protein sequence ID" value="UTW13886.1"/>
    <property type="molecule type" value="Genomic_DNA"/>
</dbReference>
<dbReference type="Proteomes" id="UP001058461">
    <property type="component" value="Chromosome"/>
</dbReference>
<evidence type="ECO:0000259" key="3">
    <source>
        <dbReference type="Pfam" id="PF02826"/>
    </source>
</evidence>
<proteinExistence type="predicted"/>